<name>A0AA34TSJ8_9VIBR</name>
<protein>
    <submittedName>
        <fullName evidence="1">Bifunctional tRNA (Mnm(5)s(2)U34)-methyltransferase/FAD-dependent cmnm(5)s(2)U34 oxidoreductase</fullName>
    </submittedName>
</protein>
<accession>A0AA34TSJ8</accession>
<reference evidence="1 2" key="1">
    <citation type="submission" date="2016-10" db="EMBL/GenBank/DDBJ databases">
        <title>The High Quality Genome of Vibrio splendidus K08M4.</title>
        <authorList>
            <person name="Wendling C."/>
            <person name="Chibani C.M."/>
            <person name="Hertel R."/>
            <person name="Sproer C."/>
            <person name="Bunk B."/>
            <person name="Overmann J."/>
            <person name="Roth O."/>
            <person name="Liesegang H."/>
        </authorList>
    </citation>
    <scope>NUCLEOTIDE SEQUENCE [LARGE SCALE GENOMIC DNA]</scope>
    <source>
        <strain evidence="1 2">K08M4</strain>
    </source>
</reference>
<dbReference type="EMBL" id="CP017917">
    <property type="protein sequence ID" value="ARP40376.1"/>
    <property type="molecule type" value="Genomic_DNA"/>
</dbReference>
<evidence type="ECO:0000313" key="1">
    <source>
        <dbReference type="EMBL" id="ARP40376.1"/>
    </source>
</evidence>
<evidence type="ECO:0000313" key="2">
    <source>
        <dbReference type="Proteomes" id="UP000194136"/>
    </source>
</evidence>
<dbReference type="InterPro" id="IPR036188">
    <property type="entry name" value="FAD/NAD-bd_sf"/>
</dbReference>
<dbReference type="Gene3D" id="3.50.50.60">
    <property type="entry name" value="FAD/NAD(P)-binding domain"/>
    <property type="match status" value="1"/>
</dbReference>
<dbReference type="AlphaFoldDB" id="A0AA34TSJ8"/>
<proteinExistence type="predicted"/>
<keyword evidence="2" id="KW-1185">Reference proteome</keyword>
<dbReference type="Proteomes" id="UP000194136">
    <property type="component" value="Chromosome 2"/>
</dbReference>
<dbReference type="Pfam" id="PF13450">
    <property type="entry name" value="NAD_binding_8"/>
    <property type="match status" value="1"/>
</dbReference>
<dbReference type="SUPFAM" id="SSF51905">
    <property type="entry name" value="FAD/NAD(P)-binding domain"/>
    <property type="match status" value="1"/>
</dbReference>
<sequence>MCFNSSQNKSRIAAVNLILQNTMNHNKTDTNQPSIAIVGGGIAGTTSAIHFSELGFKVTILEKGPSLVNGPPICHLHAGGNLYRDISVEQCLQLLTQSIDTVRLFPHTINIRPTVIAVPHSDGGEPLDLLPRLKIIKDAYAELVNQDKSNQVLGKPEEYYKLYSKEELLTLATQTQPLKPTSLDDWCIPFAKHTDLETLKYPVAMVQEYGWSVFRLSATAQLSLGQQSNCTVLTNSRLQSVESLEQGWSLTYTDAENQSCHLTTDYLINASGFETGIVDDFVGSKQQRLVEFKAAYVTQWPYSQECKEEWPEVIFHGPRGTPQGMAQLTPYADGVFQLHGMTEGITLFEGGLVSSSTDSSQPQLPSKLLKKIVSGWSEEQLELRTRAAITHMSQFIPSFSSALVGGKPLFGAQQIPGTDPSLRASDVSFCGDRYARLEVVKASSTLEAAQKVAEHWFDVAEPVSVEDTHSVTMSLNPSDIENRAIDLTQERGYPEALAKVSGQDHA</sequence>
<dbReference type="KEGG" id="vsy:K08M4_37150"/>
<gene>
    <name evidence="1" type="ORF">K08M4_37150</name>
</gene>
<organism evidence="1 2">
    <name type="scientific">Vibrio syngnathi</name>
    <dbReference type="NCBI Taxonomy" id="3034029"/>
    <lineage>
        <taxon>Bacteria</taxon>
        <taxon>Pseudomonadati</taxon>
        <taxon>Pseudomonadota</taxon>
        <taxon>Gammaproteobacteria</taxon>
        <taxon>Vibrionales</taxon>
        <taxon>Vibrionaceae</taxon>
        <taxon>Vibrio</taxon>
    </lineage>
</organism>